<keyword evidence="3" id="KW-0732">Signal</keyword>
<gene>
    <name evidence="8" type="ORF">EAH81_25435</name>
</gene>
<evidence type="ECO:0000256" key="1">
    <source>
        <dbReference type="ARBA" id="ARBA00004442"/>
    </source>
</evidence>
<reference evidence="8 9" key="1">
    <citation type="journal article" date="2019" name="Environ. Microbiol.">
        <title>Species interactions and distinct microbial communities in high Arctic permafrost affected cryosols are associated with the CH4 and CO2 gas fluxes.</title>
        <authorList>
            <person name="Altshuler I."/>
            <person name="Hamel J."/>
            <person name="Turney S."/>
            <person name="Magnuson E."/>
            <person name="Levesque R."/>
            <person name="Greer C."/>
            <person name="Whyte L.G."/>
        </authorList>
    </citation>
    <scope>NUCLEOTIDE SEQUENCE [LARGE SCALE GENOMIC DNA]</scope>
    <source>
        <strain evidence="8 9">42</strain>
    </source>
</reference>
<evidence type="ECO:0000313" key="9">
    <source>
        <dbReference type="Proteomes" id="UP000319700"/>
    </source>
</evidence>
<dbReference type="EMBL" id="RCZH01000024">
    <property type="protein sequence ID" value="TPG32630.1"/>
    <property type="molecule type" value="Genomic_DNA"/>
</dbReference>
<proteinExistence type="inferred from homology"/>
<dbReference type="GO" id="GO:0009279">
    <property type="term" value="C:cell outer membrane"/>
    <property type="evidence" value="ECO:0007669"/>
    <property type="project" value="UniProtKB-SubCell"/>
</dbReference>
<accession>A0A502E857</accession>
<organism evidence="8 9">
    <name type="scientific">Flavobacterium pectinovorum</name>
    <dbReference type="NCBI Taxonomy" id="29533"/>
    <lineage>
        <taxon>Bacteria</taxon>
        <taxon>Pseudomonadati</taxon>
        <taxon>Bacteroidota</taxon>
        <taxon>Flavobacteriia</taxon>
        <taxon>Flavobacteriales</taxon>
        <taxon>Flavobacteriaceae</taxon>
        <taxon>Flavobacterium</taxon>
    </lineage>
</organism>
<keyword evidence="4" id="KW-0472">Membrane</keyword>
<evidence type="ECO:0000259" key="6">
    <source>
        <dbReference type="Pfam" id="PF07980"/>
    </source>
</evidence>
<comment type="caution">
    <text evidence="8">The sequence shown here is derived from an EMBL/GenBank/DDBJ whole genome shotgun (WGS) entry which is preliminary data.</text>
</comment>
<dbReference type="Pfam" id="PF07980">
    <property type="entry name" value="SusD_RagB"/>
    <property type="match status" value="1"/>
</dbReference>
<feature type="domain" description="SusD-like N-terminal" evidence="7">
    <location>
        <begin position="45"/>
        <end position="214"/>
    </location>
</feature>
<evidence type="ECO:0000256" key="3">
    <source>
        <dbReference type="ARBA" id="ARBA00022729"/>
    </source>
</evidence>
<sequence length="519" mass="57803">MKTINIIKSIFFVSTLILSVSCTNLNEEVLDGIPTGGGNEPVNTAALLRTAYQGLRNFQVQEQMHTLNEMSTDALVGPTRGGDWDDNGTWRQFHTLTWTPDNVEIRNAWNSLLASVYDCNTIVENSKDASEIVQARFLRAFYYYNVLDLYGQVPYREKGSPLTNDPKVWTRAQATDFVISELEAVLPNLPARVAGDASIVNADAGHFLLAKIYLNLGVFKAANPAGPYTFEAVNMNKVIAHVEAIHSSLADSYWDNFVPENNNSPEILFSSKNVLGDGGALGDYWRYGMHYNQTPDGYNGFCTVGEYYDRFNALDERRQHSTPEIIAHFGNPIGFQYGQMYAPETTDEVTGVITPGGTIPLKDRNGNPLFFTKEVTLILSGPTIETAGIRTQKYQPDVNNLDNPENDFILMRYADALLMEAEAVLRGGTVSGNGSAQSIMDKVAVRTGVPAPTATLENLLAERGRELWWEGWRRNDMIRFGTFLGPRELKKNVSPEKYLLYCLPSDALFNLNLKQNPGY</sequence>
<dbReference type="Proteomes" id="UP000319700">
    <property type="component" value="Unassembled WGS sequence"/>
</dbReference>
<evidence type="ECO:0000256" key="4">
    <source>
        <dbReference type="ARBA" id="ARBA00023136"/>
    </source>
</evidence>
<name>A0A502E857_9FLAO</name>
<keyword evidence="5" id="KW-0998">Cell outer membrane</keyword>
<comment type="similarity">
    <text evidence="2">Belongs to the SusD family.</text>
</comment>
<dbReference type="PROSITE" id="PS51257">
    <property type="entry name" value="PROKAR_LIPOPROTEIN"/>
    <property type="match status" value="1"/>
</dbReference>
<dbReference type="OrthoDB" id="5694214at2"/>
<evidence type="ECO:0000313" key="8">
    <source>
        <dbReference type="EMBL" id="TPG32630.1"/>
    </source>
</evidence>
<protein>
    <submittedName>
        <fullName evidence="8">RagB/SusD family nutrient uptake outer membrane protein</fullName>
    </submittedName>
</protein>
<keyword evidence="9" id="KW-1185">Reference proteome</keyword>
<dbReference type="AlphaFoldDB" id="A0A502E857"/>
<evidence type="ECO:0000256" key="5">
    <source>
        <dbReference type="ARBA" id="ARBA00023237"/>
    </source>
</evidence>
<dbReference type="InterPro" id="IPR011990">
    <property type="entry name" value="TPR-like_helical_dom_sf"/>
</dbReference>
<dbReference type="Pfam" id="PF14322">
    <property type="entry name" value="SusD-like_3"/>
    <property type="match status" value="1"/>
</dbReference>
<dbReference type="InterPro" id="IPR012944">
    <property type="entry name" value="SusD_RagB_dom"/>
</dbReference>
<dbReference type="SUPFAM" id="SSF48452">
    <property type="entry name" value="TPR-like"/>
    <property type="match status" value="1"/>
</dbReference>
<dbReference type="RefSeq" id="WP_140511716.1">
    <property type="nucleotide sequence ID" value="NZ_RCZH01000024.1"/>
</dbReference>
<comment type="subcellular location">
    <subcellularLocation>
        <location evidence="1">Cell outer membrane</location>
    </subcellularLocation>
</comment>
<dbReference type="InterPro" id="IPR033985">
    <property type="entry name" value="SusD-like_N"/>
</dbReference>
<evidence type="ECO:0000256" key="2">
    <source>
        <dbReference type="ARBA" id="ARBA00006275"/>
    </source>
</evidence>
<evidence type="ECO:0000259" key="7">
    <source>
        <dbReference type="Pfam" id="PF14322"/>
    </source>
</evidence>
<dbReference type="Gene3D" id="1.25.40.390">
    <property type="match status" value="1"/>
</dbReference>
<feature type="domain" description="RagB/SusD" evidence="6">
    <location>
        <begin position="390"/>
        <end position="483"/>
    </location>
</feature>